<feature type="transmembrane region" description="Helical" evidence="8">
    <location>
        <begin position="298"/>
        <end position="318"/>
    </location>
</feature>
<organism evidence="9 10">
    <name type="scientific">Sporomusa sphaeroides DSM 2875</name>
    <dbReference type="NCBI Taxonomy" id="1337886"/>
    <lineage>
        <taxon>Bacteria</taxon>
        <taxon>Bacillati</taxon>
        <taxon>Bacillota</taxon>
        <taxon>Negativicutes</taxon>
        <taxon>Selenomonadales</taxon>
        <taxon>Sporomusaceae</taxon>
        <taxon>Sporomusa</taxon>
    </lineage>
</organism>
<evidence type="ECO:0000256" key="4">
    <source>
        <dbReference type="ARBA" id="ARBA00022475"/>
    </source>
</evidence>
<dbReference type="InterPro" id="IPR002523">
    <property type="entry name" value="MgTranspt_CorA/ZnTranspt_ZntB"/>
</dbReference>
<dbReference type="EMBL" id="FCOW01000007">
    <property type="protein sequence ID" value="CVK18991.1"/>
    <property type="molecule type" value="Genomic_DNA"/>
</dbReference>
<name>A0ABM9W3U4_9FIRM</name>
<evidence type="ECO:0000256" key="2">
    <source>
        <dbReference type="ARBA" id="ARBA00009765"/>
    </source>
</evidence>
<keyword evidence="5 8" id="KW-0812">Transmembrane</keyword>
<dbReference type="Proteomes" id="UP000245702">
    <property type="component" value="Unassembled WGS sequence"/>
</dbReference>
<keyword evidence="8" id="KW-0460">Magnesium</keyword>
<keyword evidence="4 8" id="KW-1003">Cell membrane</keyword>
<dbReference type="Gene3D" id="1.20.58.340">
    <property type="entry name" value="Magnesium transport protein CorA, transmembrane region"/>
    <property type="match status" value="2"/>
</dbReference>
<dbReference type="Pfam" id="PF01544">
    <property type="entry name" value="CorA"/>
    <property type="match status" value="1"/>
</dbReference>
<keyword evidence="7 8" id="KW-0472">Membrane</keyword>
<protein>
    <recommendedName>
        <fullName evidence="8">Magnesium transport protein CorA</fullName>
    </recommendedName>
</protein>
<evidence type="ECO:0000313" key="9">
    <source>
        <dbReference type="EMBL" id="CVK18991.1"/>
    </source>
</evidence>
<dbReference type="CDD" id="cd12828">
    <property type="entry name" value="TmCorA-like_1"/>
    <property type="match status" value="1"/>
</dbReference>
<evidence type="ECO:0000256" key="8">
    <source>
        <dbReference type="RuleBase" id="RU362010"/>
    </source>
</evidence>
<comment type="subcellular location">
    <subcellularLocation>
        <location evidence="1">Cell membrane</location>
        <topology evidence="1">Multi-pass membrane protein</topology>
    </subcellularLocation>
    <subcellularLocation>
        <location evidence="8">Membrane</location>
        <topology evidence="8">Multi-pass membrane protein</topology>
    </subcellularLocation>
</comment>
<comment type="similarity">
    <text evidence="2 8">Belongs to the CorA metal ion transporter (MIT) (TC 1.A.35) family.</text>
</comment>
<evidence type="ECO:0000256" key="1">
    <source>
        <dbReference type="ARBA" id="ARBA00004651"/>
    </source>
</evidence>
<evidence type="ECO:0000256" key="6">
    <source>
        <dbReference type="ARBA" id="ARBA00022989"/>
    </source>
</evidence>
<comment type="function">
    <text evidence="8">Mediates influx of magnesium ions.</text>
</comment>
<keyword evidence="8" id="KW-0406">Ion transport</keyword>
<dbReference type="InterPro" id="IPR004488">
    <property type="entry name" value="Mg/Co-transport_prot_CorA"/>
</dbReference>
<dbReference type="RefSeq" id="WP_075752305.1">
    <property type="nucleotide sequence ID" value="NZ_CP146991.1"/>
</dbReference>
<accession>A0ABM9W3U4</accession>
<dbReference type="NCBIfam" id="TIGR00383">
    <property type="entry name" value="corA"/>
    <property type="match status" value="1"/>
</dbReference>
<dbReference type="PANTHER" id="PTHR46494">
    <property type="entry name" value="CORA FAMILY METAL ION TRANSPORTER (EUROFUNG)"/>
    <property type="match status" value="1"/>
</dbReference>
<dbReference type="InterPro" id="IPR045863">
    <property type="entry name" value="CorA_TM1_TM2"/>
</dbReference>
<keyword evidence="3 8" id="KW-0813">Transport</keyword>
<dbReference type="InterPro" id="IPR045861">
    <property type="entry name" value="CorA_cytoplasmic_dom"/>
</dbReference>
<proteinExistence type="inferred from homology"/>
<comment type="caution">
    <text evidence="9">The sequence shown here is derived from an EMBL/GenBank/DDBJ whole genome shotgun (WGS) entry which is preliminary data.</text>
</comment>
<evidence type="ECO:0000256" key="7">
    <source>
        <dbReference type="ARBA" id="ARBA00023136"/>
    </source>
</evidence>
<feature type="transmembrane region" description="Helical" evidence="8">
    <location>
        <begin position="330"/>
        <end position="350"/>
    </location>
</feature>
<evidence type="ECO:0000256" key="5">
    <source>
        <dbReference type="ARBA" id="ARBA00022692"/>
    </source>
</evidence>
<evidence type="ECO:0000313" key="10">
    <source>
        <dbReference type="Proteomes" id="UP000245702"/>
    </source>
</evidence>
<keyword evidence="10" id="KW-1185">Reference proteome</keyword>
<reference evidence="9 10" key="1">
    <citation type="submission" date="2016-01" db="EMBL/GenBank/DDBJ databases">
        <authorList>
            <person name="Brown R."/>
        </authorList>
    </citation>
    <scope>NUCLEOTIDE SEQUENCE [LARGE SCALE GENOMIC DNA]</scope>
    <source>
        <strain evidence="9">Sporomusa sphaeroides DSM 2875</strain>
    </source>
</reference>
<sequence>MARLAKNLASKVGLPPGTLLYFGDTRTDKAHITVLNYNSDAVTEINDVAIADLAQLVERPGVTWIHVQGLTSHAVEGIGRQFAIHPLVLEDILHTNQRPKLGDYGEYLCVIVKSLAITAWEADYKDEQVSFILGPNYVISFMESLPGDKDVLSNVSERIKNQRGKICRLGADYLFYALLDCVVDHYFLLLEHLGEKIEILEDEIAVQPRPELLHELHALKHDLLFMRKAVWPVRELVSALERGRASHIQEATFIYLRDVYDHVIQVIETVEIYRDMLSGMLDIYLSTISNRMSEVMKMLTIISTIFIPLTFIAGVYGMNFEYMPELRWEYGYFLILSVMLAMGLLMVCFFRKKRWL</sequence>
<dbReference type="PANTHER" id="PTHR46494:SF1">
    <property type="entry name" value="CORA FAMILY METAL ION TRANSPORTER (EUROFUNG)"/>
    <property type="match status" value="1"/>
</dbReference>
<gene>
    <name evidence="8 9" type="primary">corA</name>
    <name evidence="9" type="ORF">SSPH_01635</name>
</gene>
<dbReference type="Gene3D" id="3.30.460.20">
    <property type="entry name" value="CorA soluble domain-like"/>
    <property type="match status" value="1"/>
</dbReference>
<dbReference type="SUPFAM" id="SSF143865">
    <property type="entry name" value="CorA soluble domain-like"/>
    <property type="match status" value="1"/>
</dbReference>
<dbReference type="SUPFAM" id="SSF144083">
    <property type="entry name" value="Magnesium transport protein CorA, transmembrane region"/>
    <property type="match status" value="1"/>
</dbReference>
<keyword evidence="6 8" id="KW-1133">Transmembrane helix</keyword>
<evidence type="ECO:0000256" key="3">
    <source>
        <dbReference type="ARBA" id="ARBA00022448"/>
    </source>
</evidence>